<name>A0AAN9F2W6_CROPI</name>
<dbReference type="AlphaFoldDB" id="A0AAN9F2W6"/>
<dbReference type="EMBL" id="JAYWIO010000004">
    <property type="protein sequence ID" value="KAK7267016.1"/>
    <property type="molecule type" value="Genomic_DNA"/>
</dbReference>
<dbReference type="Proteomes" id="UP001372338">
    <property type="component" value="Unassembled WGS sequence"/>
</dbReference>
<comment type="caution">
    <text evidence="1">The sequence shown here is derived from an EMBL/GenBank/DDBJ whole genome shotgun (WGS) entry which is preliminary data.</text>
</comment>
<accession>A0AAN9F2W6</accession>
<gene>
    <name evidence="1" type="ORF">RIF29_19680</name>
</gene>
<proteinExistence type="predicted"/>
<organism evidence="1 2">
    <name type="scientific">Crotalaria pallida</name>
    <name type="common">Smooth rattlebox</name>
    <name type="synonym">Crotalaria striata</name>
    <dbReference type="NCBI Taxonomy" id="3830"/>
    <lineage>
        <taxon>Eukaryota</taxon>
        <taxon>Viridiplantae</taxon>
        <taxon>Streptophyta</taxon>
        <taxon>Embryophyta</taxon>
        <taxon>Tracheophyta</taxon>
        <taxon>Spermatophyta</taxon>
        <taxon>Magnoliopsida</taxon>
        <taxon>eudicotyledons</taxon>
        <taxon>Gunneridae</taxon>
        <taxon>Pentapetalae</taxon>
        <taxon>rosids</taxon>
        <taxon>fabids</taxon>
        <taxon>Fabales</taxon>
        <taxon>Fabaceae</taxon>
        <taxon>Papilionoideae</taxon>
        <taxon>50 kb inversion clade</taxon>
        <taxon>genistoids sensu lato</taxon>
        <taxon>core genistoids</taxon>
        <taxon>Crotalarieae</taxon>
        <taxon>Crotalaria</taxon>
    </lineage>
</organism>
<keyword evidence="2" id="KW-1185">Reference proteome</keyword>
<reference evidence="1 2" key="1">
    <citation type="submission" date="2024-01" db="EMBL/GenBank/DDBJ databases">
        <title>The genomes of 5 underutilized Papilionoideae crops provide insights into root nodulation and disease resistanc.</title>
        <authorList>
            <person name="Yuan L."/>
        </authorList>
    </citation>
    <scope>NUCLEOTIDE SEQUENCE [LARGE SCALE GENOMIC DNA]</scope>
    <source>
        <strain evidence="1">ZHUSHIDOU_FW_LH</strain>
        <tissue evidence="1">Leaf</tissue>
    </source>
</reference>
<evidence type="ECO:0000313" key="2">
    <source>
        <dbReference type="Proteomes" id="UP001372338"/>
    </source>
</evidence>
<protein>
    <submittedName>
        <fullName evidence="1">Uncharacterized protein</fullName>
    </submittedName>
</protein>
<sequence length="72" mass="8098">MTHNPIKRFVDSVIDTGTQIRDDSAIFEQLLDFVQLGGLLVLEGFCMCSSFLETKLEDCTLDHTFTRALSTI</sequence>
<evidence type="ECO:0000313" key="1">
    <source>
        <dbReference type="EMBL" id="KAK7267016.1"/>
    </source>
</evidence>